<organism evidence="1">
    <name type="scientific">Vibrio anguillarum serovar O2</name>
    <dbReference type="NCBI Taxonomy" id="105260"/>
    <lineage>
        <taxon>Bacteria</taxon>
        <taxon>Pseudomonadati</taxon>
        <taxon>Pseudomonadota</taxon>
        <taxon>Gammaproteobacteria</taxon>
        <taxon>Vibrionales</taxon>
        <taxon>Vibrionaceae</taxon>
        <taxon>Vibrio</taxon>
    </lineage>
</organism>
<dbReference type="AlphaFoldDB" id="A4Q8H7"/>
<name>A4Q8H7_VIBAN</name>
<proteinExistence type="predicted"/>
<sequence length="146" mass="16823">MKNEEFEIICINPDCLEIDLMEEWGTYRIKDEYLDLLDGEIPNPIVITDNKFIDNSHEHLTSEYGKWVLLPNSICDSSKLYSIRAMKSVGRTPDIPLTDEMSEPYEQELNAFRDADVYVVSVKGQAINGAIRNWSKLGVAMYELER</sequence>
<evidence type="ECO:0000313" key="1">
    <source>
        <dbReference type="EMBL" id="CAJ87700.1"/>
    </source>
</evidence>
<dbReference type="EMBL" id="AM238700">
    <property type="protein sequence ID" value="CAJ87700.1"/>
    <property type="molecule type" value="Genomic_DNA"/>
</dbReference>
<accession>A4Q8H7</accession>
<protein>
    <submittedName>
        <fullName evidence="1">Uncharacterized protein</fullName>
    </submittedName>
</protein>
<reference evidence="1" key="1">
    <citation type="submission" date="2006-04" db="EMBL/GenBank/DDBJ databases">
        <title>Identification of a new small cryptic plasmid in Listonella anguillarum serotype O2 strains.</title>
        <authorList>
            <person name="Perez-Pardal L."/>
            <person name="Osorio C.R."/>
            <person name="Lemos M.L."/>
        </authorList>
    </citation>
    <scope>NUCLEOTIDE SEQUENCE [LARGE SCALE GENOMIC DNA]</scope>
    <source>
        <strain evidence="1">PC628.1</strain>
    </source>
</reference>